<reference evidence="2 3" key="2">
    <citation type="submission" date="2018-11" db="EMBL/GenBank/DDBJ databases">
        <authorList>
            <consortium name="Pathogen Informatics"/>
        </authorList>
    </citation>
    <scope>NUCLEOTIDE SEQUENCE [LARGE SCALE GENOMIC DNA]</scope>
    <source>
        <strain evidence="2 3">NST_G2</strain>
    </source>
</reference>
<organism evidence="4">
    <name type="scientific">Schistocephalus solidus</name>
    <name type="common">Tapeworm</name>
    <dbReference type="NCBI Taxonomy" id="70667"/>
    <lineage>
        <taxon>Eukaryota</taxon>
        <taxon>Metazoa</taxon>
        <taxon>Spiralia</taxon>
        <taxon>Lophotrochozoa</taxon>
        <taxon>Platyhelminthes</taxon>
        <taxon>Cestoda</taxon>
        <taxon>Eucestoda</taxon>
        <taxon>Diphyllobothriidea</taxon>
        <taxon>Diphyllobothriidae</taxon>
        <taxon>Schistocephalus</taxon>
    </lineage>
</organism>
<dbReference type="AlphaFoldDB" id="A0A183SGK1"/>
<protein>
    <submittedName>
        <fullName evidence="2 4">Uncharacterized protein</fullName>
    </submittedName>
</protein>
<dbReference type="EMBL" id="UYSU01032511">
    <property type="protein sequence ID" value="VDL89734.1"/>
    <property type="molecule type" value="Genomic_DNA"/>
</dbReference>
<evidence type="ECO:0000313" key="3">
    <source>
        <dbReference type="Proteomes" id="UP000275846"/>
    </source>
</evidence>
<sequence>MKCVHAEMSPTRSPQGFYCWCQAVEVDGEDSDVQQHELLTEEEVARTINIVVVIVAVASRRADVSRLTQFCQAHISLHQLDVPSKNSHSPCSLALLFSEMVLTVWVWDGDAATGADVGKAPQSSTESSYIKSVI</sequence>
<name>A0A183SGK1_SCHSO</name>
<keyword evidence="3" id="KW-1185">Reference proteome</keyword>
<evidence type="ECO:0000256" key="1">
    <source>
        <dbReference type="SAM" id="MobiDB-lite"/>
    </source>
</evidence>
<feature type="region of interest" description="Disordered" evidence="1">
    <location>
        <begin position="115"/>
        <end position="134"/>
    </location>
</feature>
<dbReference type="Proteomes" id="UP000275846">
    <property type="component" value="Unassembled WGS sequence"/>
</dbReference>
<evidence type="ECO:0000313" key="2">
    <source>
        <dbReference type="EMBL" id="VDL89734.1"/>
    </source>
</evidence>
<reference evidence="4" key="1">
    <citation type="submission" date="2016-06" db="UniProtKB">
        <authorList>
            <consortium name="WormBaseParasite"/>
        </authorList>
    </citation>
    <scope>IDENTIFICATION</scope>
</reference>
<proteinExistence type="predicted"/>
<gene>
    <name evidence="2" type="ORF">SSLN_LOCUS3349</name>
</gene>
<accession>A0A183SGK1</accession>
<feature type="compositionally biased region" description="Polar residues" evidence="1">
    <location>
        <begin position="121"/>
        <end position="134"/>
    </location>
</feature>
<evidence type="ECO:0000313" key="4">
    <source>
        <dbReference type="WBParaSite" id="SSLN_0000344901-mRNA-1"/>
    </source>
</evidence>
<dbReference type="WBParaSite" id="SSLN_0000344901-mRNA-1">
    <property type="protein sequence ID" value="SSLN_0000344901-mRNA-1"/>
    <property type="gene ID" value="SSLN_0000344901"/>
</dbReference>